<dbReference type="SUPFAM" id="SSF51294">
    <property type="entry name" value="Hedgehog/intein (Hint) domain"/>
    <property type="match status" value="1"/>
</dbReference>
<dbReference type="EMBL" id="CP004393">
    <property type="protein sequence ID" value="AJE47936.1"/>
    <property type="molecule type" value="Genomic_DNA"/>
</dbReference>
<sequence>MALTIYAEDSQFAVATGRNVNSGRGTSSFDYPPTASHDLVITSQPGDDSPYVFSPGDTYTVSFSGEKAVVLENARVVRSDAVNYGGDRGYAVVFEGTDGDGALVQVVWTPEFDFETWYWNAYRPGAPPGFYNTDQSAATTYQAVCFEASMRIATPSGSRAAGALQPGDAVRTLDHGPQPLRRIATRRMEGRGRHAPVTVAPGALGNTDALVLSQQHRILLQGPEVRRLHGVAQVLVPAVAFVDGRAIRVTPRPDITYVHLLFDRHELLCCHGVLCESLYPGPVARQALAATARTGAADRDLDDSLAGAAARPARAFLTAREGHELIGRIAGRRPRRPAFLLTPGRRHACAYRLDPARMRGRVPPGHLPACRMLRETEP</sequence>
<name>A0A0B5E4F5_9RHOB</name>
<evidence type="ECO:0000313" key="3">
    <source>
        <dbReference type="Proteomes" id="UP000031521"/>
    </source>
</evidence>
<gene>
    <name evidence="2" type="ORF">P73_3221</name>
</gene>
<dbReference type="KEGG" id="cid:P73_3221"/>
<reference evidence="2 3" key="1">
    <citation type="journal article" date="2014" name="Int. J. Syst. Evol. Microbiol.">
        <title>Celeribacter indicus sp. nov., a polycyclic aromatic hydrocarbon-degrading bacterium from deep-sea sediment and reclassification of Huaishuia halophila as Celeribacter halophilus comb. nov.</title>
        <authorList>
            <person name="Lai Q."/>
            <person name="Cao J."/>
            <person name="Yuan J."/>
            <person name="Li F."/>
            <person name="Shao Z."/>
        </authorList>
    </citation>
    <scope>NUCLEOTIDE SEQUENCE [LARGE SCALE GENOMIC DNA]</scope>
    <source>
        <strain evidence="2">P73</strain>
    </source>
</reference>
<accession>A0A0B5E4F5</accession>
<proteinExistence type="predicted"/>
<evidence type="ECO:0000259" key="1">
    <source>
        <dbReference type="Pfam" id="PF13403"/>
    </source>
</evidence>
<dbReference type="InterPro" id="IPR036844">
    <property type="entry name" value="Hint_dom_sf"/>
</dbReference>
<dbReference type="Pfam" id="PF13403">
    <property type="entry name" value="Hint_2"/>
    <property type="match status" value="1"/>
</dbReference>
<dbReference type="InterPro" id="IPR028992">
    <property type="entry name" value="Hedgehog/Intein_dom"/>
</dbReference>
<dbReference type="AlphaFoldDB" id="A0A0B5E4F5"/>
<dbReference type="STRING" id="1208324.P73_3221"/>
<evidence type="ECO:0000313" key="2">
    <source>
        <dbReference type="EMBL" id="AJE47936.1"/>
    </source>
</evidence>
<dbReference type="HOGENOM" id="CLU_787089_0_0_5"/>
<protein>
    <submittedName>
        <fullName evidence="2">Type I secretion target repeat-containing protein</fullName>
    </submittedName>
</protein>
<dbReference type="RefSeq" id="WP_139267057.1">
    <property type="nucleotide sequence ID" value="NZ_CP004393.1"/>
</dbReference>
<organism evidence="2 3">
    <name type="scientific">Celeribacter indicus</name>
    <dbReference type="NCBI Taxonomy" id="1208324"/>
    <lineage>
        <taxon>Bacteria</taxon>
        <taxon>Pseudomonadati</taxon>
        <taxon>Pseudomonadota</taxon>
        <taxon>Alphaproteobacteria</taxon>
        <taxon>Rhodobacterales</taxon>
        <taxon>Roseobacteraceae</taxon>
        <taxon>Celeribacter</taxon>
    </lineage>
</organism>
<dbReference type="OrthoDB" id="6305173at2"/>
<keyword evidence="3" id="KW-1185">Reference proteome</keyword>
<feature type="domain" description="Hedgehog/Intein (Hint)" evidence="1">
    <location>
        <begin position="144"/>
        <end position="281"/>
    </location>
</feature>
<dbReference type="Proteomes" id="UP000031521">
    <property type="component" value="Chromosome"/>
</dbReference>